<dbReference type="CDD" id="cd16936">
    <property type="entry name" value="HATPase_RsbW-like"/>
    <property type="match status" value="1"/>
</dbReference>
<sequence length="167" mass="18081">MPTLVHRFVLAGGEREVSLARREVVDSVRAWGVPLDDETADTIRLVASELITNAVVHGEGPVTVELHHRPGHLVIDVLDDNPTGPSTSWARDDDENGRGLALVECLASRCVWEPAGRGKRVRAEIALPTATPTVRRVARRALVALRPRLRTVDPAAVEPESLSSVVA</sequence>
<name>A0A1M7QWY6_9ACTN</name>
<dbReference type="InterPro" id="IPR003594">
    <property type="entry name" value="HATPase_dom"/>
</dbReference>
<dbReference type="PANTHER" id="PTHR35526">
    <property type="entry name" value="ANTI-SIGMA-F FACTOR RSBW-RELATED"/>
    <property type="match status" value="1"/>
</dbReference>
<dbReference type="RefSeq" id="WP_073502984.1">
    <property type="nucleotide sequence ID" value="NZ_FRBI01000047.1"/>
</dbReference>
<protein>
    <submittedName>
        <fullName evidence="3">Anti-sigma regulatory factor (Ser/Thr protein kinase)</fullName>
    </submittedName>
</protein>
<gene>
    <name evidence="3" type="ORF">SAMN05216499_14719</name>
</gene>
<evidence type="ECO:0000259" key="2">
    <source>
        <dbReference type="Pfam" id="PF13581"/>
    </source>
</evidence>
<dbReference type="InterPro" id="IPR050267">
    <property type="entry name" value="Anti-sigma-factor_SerPK"/>
</dbReference>
<proteinExistence type="predicted"/>
<dbReference type="OrthoDB" id="4320214at2"/>
<dbReference type="Pfam" id="PF13581">
    <property type="entry name" value="HATPase_c_2"/>
    <property type="match status" value="1"/>
</dbReference>
<dbReference type="AlphaFoldDB" id="A0A1M7QWY6"/>
<evidence type="ECO:0000313" key="4">
    <source>
        <dbReference type="Proteomes" id="UP000184111"/>
    </source>
</evidence>
<dbReference type="SUPFAM" id="SSF55874">
    <property type="entry name" value="ATPase domain of HSP90 chaperone/DNA topoisomerase II/histidine kinase"/>
    <property type="match status" value="1"/>
</dbReference>
<feature type="domain" description="Histidine kinase/HSP90-like ATPase" evidence="2">
    <location>
        <begin position="17"/>
        <end position="123"/>
    </location>
</feature>
<keyword evidence="4" id="KW-1185">Reference proteome</keyword>
<keyword evidence="3" id="KW-0808">Transferase</keyword>
<dbReference type="InterPro" id="IPR036890">
    <property type="entry name" value="HATPase_C_sf"/>
</dbReference>
<keyword evidence="1" id="KW-0723">Serine/threonine-protein kinase</keyword>
<evidence type="ECO:0000256" key="1">
    <source>
        <dbReference type="ARBA" id="ARBA00022527"/>
    </source>
</evidence>
<accession>A0A1M7QWY6</accession>
<dbReference type="STRING" id="310782.SAMN05216499_14719"/>
<dbReference type="GO" id="GO:0004674">
    <property type="term" value="F:protein serine/threonine kinase activity"/>
    <property type="evidence" value="ECO:0007669"/>
    <property type="project" value="UniProtKB-KW"/>
</dbReference>
<organism evidence="3 4">
    <name type="scientific">Actinacidiphila paucisporea</name>
    <dbReference type="NCBI Taxonomy" id="310782"/>
    <lineage>
        <taxon>Bacteria</taxon>
        <taxon>Bacillati</taxon>
        <taxon>Actinomycetota</taxon>
        <taxon>Actinomycetes</taxon>
        <taxon>Kitasatosporales</taxon>
        <taxon>Streptomycetaceae</taxon>
        <taxon>Actinacidiphila</taxon>
    </lineage>
</organism>
<dbReference type="PANTHER" id="PTHR35526:SF3">
    <property type="entry name" value="ANTI-SIGMA-F FACTOR RSBW"/>
    <property type="match status" value="1"/>
</dbReference>
<dbReference type="Proteomes" id="UP000184111">
    <property type="component" value="Unassembled WGS sequence"/>
</dbReference>
<keyword evidence="3" id="KW-0418">Kinase</keyword>
<evidence type="ECO:0000313" key="3">
    <source>
        <dbReference type="EMBL" id="SHN36546.1"/>
    </source>
</evidence>
<reference evidence="3 4" key="1">
    <citation type="submission" date="2016-11" db="EMBL/GenBank/DDBJ databases">
        <authorList>
            <person name="Jaros S."/>
            <person name="Januszkiewicz K."/>
            <person name="Wedrychowicz H."/>
        </authorList>
    </citation>
    <scope>NUCLEOTIDE SEQUENCE [LARGE SCALE GENOMIC DNA]</scope>
    <source>
        <strain evidence="3 4">CGMCC 4.2025</strain>
    </source>
</reference>
<dbReference type="EMBL" id="FRBI01000047">
    <property type="protein sequence ID" value="SHN36546.1"/>
    <property type="molecule type" value="Genomic_DNA"/>
</dbReference>
<dbReference type="Gene3D" id="3.30.565.10">
    <property type="entry name" value="Histidine kinase-like ATPase, C-terminal domain"/>
    <property type="match status" value="1"/>
</dbReference>